<reference evidence="1 2" key="1">
    <citation type="journal article" date="2016" name="Front. Microbiol.">
        <title>Fuerstia marisgermanicae gen. nov., sp. nov., an Unusual Member of the Phylum Planctomycetes from the German Wadden Sea.</title>
        <authorList>
            <person name="Kohn T."/>
            <person name="Heuer A."/>
            <person name="Jogler M."/>
            <person name="Vollmers J."/>
            <person name="Boedeker C."/>
            <person name="Bunk B."/>
            <person name="Rast P."/>
            <person name="Borchert D."/>
            <person name="Glockner I."/>
            <person name="Freese H.M."/>
            <person name="Klenk H.P."/>
            <person name="Overmann J."/>
            <person name="Kaster A.K."/>
            <person name="Rohde M."/>
            <person name="Wiegand S."/>
            <person name="Jogler C."/>
        </authorList>
    </citation>
    <scope>NUCLEOTIDE SEQUENCE [LARGE SCALE GENOMIC DNA]</scope>
    <source>
        <strain evidence="1 2">NH11</strain>
    </source>
</reference>
<proteinExistence type="predicted"/>
<gene>
    <name evidence="1" type="ORF">Fuma_03870</name>
</gene>
<evidence type="ECO:0000313" key="2">
    <source>
        <dbReference type="Proteomes" id="UP000187735"/>
    </source>
</evidence>
<dbReference type="KEGG" id="fmr:Fuma_03870"/>
<dbReference type="STRING" id="1891926.Fuma_03870"/>
<keyword evidence="2" id="KW-1185">Reference proteome</keyword>
<dbReference type="EMBL" id="CP017641">
    <property type="protein sequence ID" value="APZ94245.1"/>
    <property type="molecule type" value="Genomic_DNA"/>
</dbReference>
<sequence>MPYMSSRKPVPLFDRQPRPLCPVCGETSYSPAGIHPQCAVRRLDDERMKKMKLRVAQGQQEKFQPPGDTSPWKRACPVCRATQHVRCKSCQCGHVFAMRPGVSPEQGEAL</sequence>
<dbReference type="Proteomes" id="UP000187735">
    <property type="component" value="Chromosome"/>
</dbReference>
<name>A0A1P8WJL6_9PLAN</name>
<accession>A0A1P8WJL6</accession>
<protein>
    <submittedName>
        <fullName evidence="1">Uncharacterized protein</fullName>
    </submittedName>
</protein>
<dbReference type="AlphaFoldDB" id="A0A1P8WJL6"/>
<evidence type="ECO:0000313" key="1">
    <source>
        <dbReference type="EMBL" id="APZ94245.1"/>
    </source>
</evidence>
<organism evidence="1 2">
    <name type="scientific">Fuerstiella marisgermanici</name>
    <dbReference type="NCBI Taxonomy" id="1891926"/>
    <lineage>
        <taxon>Bacteria</taxon>
        <taxon>Pseudomonadati</taxon>
        <taxon>Planctomycetota</taxon>
        <taxon>Planctomycetia</taxon>
        <taxon>Planctomycetales</taxon>
        <taxon>Planctomycetaceae</taxon>
        <taxon>Fuerstiella</taxon>
    </lineage>
</organism>